<evidence type="ECO:0000313" key="13">
    <source>
        <dbReference type="Proteomes" id="UP001605989"/>
    </source>
</evidence>
<dbReference type="Proteomes" id="UP001605989">
    <property type="component" value="Unassembled WGS sequence"/>
</dbReference>
<feature type="transmembrane region" description="Helical" evidence="9">
    <location>
        <begin position="40"/>
        <end position="62"/>
    </location>
</feature>
<dbReference type="GO" id="GO:0015649">
    <property type="term" value="F:2-keto-3-deoxygluconate:proton symporter activity"/>
    <property type="evidence" value="ECO:0007669"/>
    <property type="project" value="InterPro"/>
</dbReference>
<feature type="transmembrane region" description="Helical" evidence="9">
    <location>
        <begin position="136"/>
        <end position="155"/>
    </location>
</feature>
<dbReference type="KEGG" id="mhw:ACT01_05985"/>
<reference evidence="11 12" key="1">
    <citation type="submission" date="2020-04" db="EMBL/GenBank/DDBJ databases">
        <authorList>
            <person name="Hitch T.C.A."/>
            <person name="Wylensek D."/>
            <person name="Clavel T."/>
        </authorList>
    </citation>
    <scope>NUCLEOTIDE SEQUENCE [LARGE SCALE GENOMIC DNA]</scope>
    <source>
        <strain evidence="11 12">Oil-RF-744-FAT-WT-6-1</strain>
    </source>
</reference>
<feature type="transmembrane region" description="Helical" evidence="9">
    <location>
        <begin position="101"/>
        <end position="124"/>
    </location>
</feature>
<dbReference type="RefSeq" id="WP_059075474.1">
    <property type="nucleotide sequence ID" value="NZ_CP011940.1"/>
</dbReference>
<evidence type="ECO:0000256" key="8">
    <source>
        <dbReference type="ARBA" id="ARBA00023136"/>
    </source>
</evidence>
<dbReference type="OrthoDB" id="2833at2"/>
<evidence type="ECO:0000313" key="10">
    <source>
        <dbReference type="EMBL" id="MFG6274011.1"/>
    </source>
</evidence>
<keyword evidence="6" id="KW-0769">Symport</keyword>
<dbReference type="GO" id="GO:0016020">
    <property type="term" value="C:membrane"/>
    <property type="evidence" value="ECO:0007669"/>
    <property type="project" value="InterPro"/>
</dbReference>
<keyword evidence="13" id="KW-1185">Reference proteome</keyword>
<dbReference type="Pfam" id="PF03812">
    <property type="entry name" value="KdgT"/>
    <property type="match status" value="1"/>
</dbReference>
<dbReference type="AlphaFoldDB" id="A0A848C3D8"/>
<protein>
    <submittedName>
        <fullName evidence="11">2-keto-3-deoxygluconate permease</fullName>
    </submittedName>
</protein>
<feature type="transmembrane region" description="Helical" evidence="9">
    <location>
        <begin position="161"/>
        <end position="182"/>
    </location>
</feature>
<feature type="transmembrane region" description="Helical" evidence="9">
    <location>
        <begin position="189"/>
        <end position="211"/>
    </location>
</feature>
<proteinExistence type="inferred from homology"/>
<feature type="transmembrane region" description="Helical" evidence="9">
    <location>
        <begin position="275"/>
        <end position="300"/>
    </location>
</feature>
<evidence type="ECO:0000256" key="6">
    <source>
        <dbReference type="ARBA" id="ARBA00022847"/>
    </source>
</evidence>
<keyword evidence="3" id="KW-1003">Cell membrane</keyword>
<evidence type="ECO:0000256" key="9">
    <source>
        <dbReference type="SAM" id="Phobius"/>
    </source>
</evidence>
<dbReference type="EMBL" id="JBIEKR010000012">
    <property type="protein sequence ID" value="MFG6274011.1"/>
    <property type="molecule type" value="Genomic_DNA"/>
</dbReference>
<evidence type="ECO:0000256" key="5">
    <source>
        <dbReference type="ARBA" id="ARBA00022692"/>
    </source>
</evidence>
<feature type="transmembrane region" description="Helical" evidence="9">
    <location>
        <begin position="217"/>
        <end position="237"/>
    </location>
</feature>
<comment type="caution">
    <text evidence="11">The sequence shown here is derived from an EMBL/GenBank/DDBJ whole genome shotgun (WGS) entry which is preliminary data.</text>
</comment>
<accession>A0A848C3D8</accession>
<keyword evidence="5 9" id="KW-0812">Transmembrane</keyword>
<evidence type="ECO:0000256" key="1">
    <source>
        <dbReference type="ARBA" id="ARBA00006430"/>
    </source>
</evidence>
<evidence type="ECO:0000313" key="12">
    <source>
        <dbReference type="Proteomes" id="UP000591071"/>
    </source>
</evidence>
<sequence>MIKDFLNKVPAGMMVVPMLISAFINTFFPDLFKIGGFTQAVFTTAGTAGIIGAQLVCMGAQLRVTELFAVVRRGGTLLISKFLIGAAIGIFVGKVFGMDGILGLTTLAIISAVTNSNGSLYLALMCTYGDEVDQTSMSLLSINDGPFLTLVALGASGMANVPFIALIAVLGPIIFGMILGNLDKKMTEFLAPGVTMLIPFVGICLGAGINISAIVTGGASGILLGIITICISGPFVVFCDRMINRRPGYAGWAVTTTAGNAIAVPAMVAAVDPTWAPYVAIATTQVAASTVLTAICIPFITSWWAKKYGCPQIPLKKEEPKPAES</sequence>
<keyword evidence="2" id="KW-0813">Transport</keyword>
<evidence type="ECO:0000256" key="3">
    <source>
        <dbReference type="ARBA" id="ARBA00022475"/>
    </source>
</evidence>
<dbReference type="InterPro" id="IPR004684">
    <property type="entry name" value="2keto-3dGluconate_permease"/>
</dbReference>
<evidence type="ECO:0000256" key="4">
    <source>
        <dbReference type="ARBA" id="ARBA00022597"/>
    </source>
</evidence>
<dbReference type="Proteomes" id="UP000591071">
    <property type="component" value="Unassembled WGS sequence"/>
</dbReference>
<keyword evidence="8 9" id="KW-0472">Membrane</keyword>
<feature type="transmembrane region" description="Helical" evidence="9">
    <location>
        <begin position="74"/>
        <end position="95"/>
    </location>
</feature>
<gene>
    <name evidence="10" type="ORF">ACGTZG_12530</name>
    <name evidence="11" type="ORF">HF872_10545</name>
</gene>
<reference evidence="10 13" key="2">
    <citation type="submission" date="2024-10" db="EMBL/GenBank/DDBJ databases">
        <authorList>
            <person name="Sang B.-I."/>
            <person name="Prabhaharan D."/>
        </authorList>
    </citation>
    <scope>NUCLEOTIDE SEQUENCE [LARGE SCALE GENOMIC DNA]</scope>
    <source>
        <strain evidence="10 13">MH</strain>
    </source>
</reference>
<comment type="similarity">
    <text evidence="1">Belongs to the KdgT transporter family.</text>
</comment>
<feature type="transmembrane region" description="Helical" evidence="9">
    <location>
        <begin position="249"/>
        <end position="269"/>
    </location>
</feature>
<keyword evidence="4" id="KW-0762">Sugar transport</keyword>
<feature type="transmembrane region" description="Helical" evidence="9">
    <location>
        <begin position="9"/>
        <end position="28"/>
    </location>
</feature>
<evidence type="ECO:0000313" key="11">
    <source>
        <dbReference type="EMBL" id="NME29053.1"/>
    </source>
</evidence>
<name>A0A848C3D8_9FIRM</name>
<keyword evidence="7 9" id="KW-1133">Transmembrane helix</keyword>
<organism evidence="11 12">
    <name type="scientific">Megasphaera hexanoica</name>
    <dbReference type="NCBI Taxonomy" id="1675036"/>
    <lineage>
        <taxon>Bacteria</taxon>
        <taxon>Bacillati</taxon>
        <taxon>Bacillota</taxon>
        <taxon>Negativicutes</taxon>
        <taxon>Veillonellales</taxon>
        <taxon>Veillonellaceae</taxon>
        <taxon>Megasphaera</taxon>
    </lineage>
</organism>
<dbReference type="EMBL" id="JABAFG010000019">
    <property type="protein sequence ID" value="NME29053.1"/>
    <property type="molecule type" value="Genomic_DNA"/>
</dbReference>
<evidence type="ECO:0000256" key="2">
    <source>
        <dbReference type="ARBA" id="ARBA00022448"/>
    </source>
</evidence>
<evidence type="ECO:0000256" key="7">
    <source>
        <dbReference type="ARBA" id="ARBA00022989"/>
    </source>
</evidence>